<feature type="region of interest" description="Disordered" evidence="2">
    <location>
        <begin position="1"/>
        <end position="31"/>
    </location>
</feature>
<dbReference type="AlphaFoldDB" id="A0A841E833"/>
<sequence length="31" mass="3461">MEVMAAGSQTPEAREGIAAFLEKRTPEWPTR</sequence>
<dbReference type="InterPro" id="IPR014748">
    <property type="entry name" value="Enoyl-CoA_hydra_C"/>
</dbReference>
<organism evidence="3 4">
    <name type="scientific">Streptomonospora salina</name>
    <dbReference type="NCBI Taxonomy" id="104205"/>
    <lineage>
        <taxon>Bacteria</taxon>
        <taxon>Bacillati</taxon>
        <taxon>Actinomycetota</taxon>
        <taxon>Actinomycetes</taxon>
        <taxon>Streptosporangiales</taxon>
        <taxon>Nocardiopsidaceae</taxon>
        <taxon>Streptomonospora</taxon>
    </lineage>
</organism>
<protein>
    <submittedName>
        <fullName evidence="3">Enoyl-CoA hydratase/carnithine racemase</fullName>
    </submittedName>
</protein>
<evidence type="ECO:0000256" key="1">
    <source>
        <dbReference type="ARBA" id="ARBA00005254"/>
    </source>
</evidence>
<evidence type="ECO:0000313" key="3">
    <source>
        <dbReference type="EMBL" id="MBB5997263.1"/>
    </source>
</evidence>
<dbReference type="Gene3D" id="1.10.12.10">
    <property type="entry name" value="Lyase 2-enoyl-coa Hydratase, Chain A, domain 2"/>
    <property type="match status" value="1"/>
</dbReference>
<comment type="similarity">
    <text evidence="1">Belongs to the enoyl-CoA hydratase/isomerase family.</text>
</comment>
<evidence type="ECO:0000256" key="2">
    <source>
        <dbReference type="SAM" id="MobiDB-lite"/>
    </source>
</evidence>
<proteinExistence type="inferred from homology"/>
<evidence type="ECO:0000313" key="4">
    <source>
        <dbReference type="Proteomes" id="UP000578077"/>
    </source>
</evidence>
<dbReference type="InterPro" id="IPR029045">
    <property type="entry name" value="ClpP/crotonase-like_dom_sf"/>
</dbReference>
<accession>A0A841E833</accession>
<dbReference type="SUPFAM" id="SSF52096">
    <property type="entry name" value="ClpP/crotonase"/>
    <property type="match status" value="1"/>
</dbReference>
<dbReference type="EMBL" id="JACHLY010000001">
    <property type="protein sequence ID" value="MBB5997263.1"/>
    <property type="molecule type" value="Genomic_DNA"/>
</dbReference>
<reference evidence="3 4" key="1">
    <citation type="submission" date="2020-08" db="EMBL/GenBank/DDBJ databases">
        <title>Sequencing the genomes of 1000 actinobacteria strains.</title>
        <authorList>
            <person name="Klenk H.-P."/>
        </authorList>
    </citation>
    <scope>NUCLEOTIDE SEQUENCE [LARGE SCALE GENOMIC DNA]</scope>
    <source>
        <strain evidence="3 4">DSM 44593</strain>
    </source>
</reference>
<comment type="caution">
    <text evidence="3">The sequence shown here is derived from an EMBL/GenBank/DDBJ whole genome shotgun (WGS) entry which is preliminary data.</text>
</comment>
<dbReference type="Proteomes" id="UP000578077">
    <property type="component" value="Unassembled WGS sequence"/>
</dbReference>
<feature type="compositionally biased region" description="Basic and acidic residues" evidence="2">
    <location>
        <begin position="21"/>
        <end position="31"/>
    </location>
</feature>
<gene>
    <name evidence="3" type="ORF">HNR25_001014</name>
</gene>
<name>A0A841E833_9ACTN</name>
<keyword evidence="4" id="KW-1185">Reference proteome</keyword>